<gene>
    <name evidence="2" type="ORF">DU428_04560</name>
</gene>
<dbReference type="AlphaFoldDB" id="A0A368P8C5"/>
<dbReference type="EMBL" id="QPIG01000001">
    <property type="protein sequence ID" value="RCU58653.1"/>
    <property type="molecule type" value="Genomic_DNA"/>
</dbReference>
<comment type="caution">
    <text evidence="2">The sequence shown here is derived from an EMBL/GenBank/DDBJ whole genome shotgun (WGS) entry which is preliminary data.</text>
</comment>
<dbReference type="OrthoDB" id="1445639at2"/>
<keyword evidence="3" id="KW-1185">Reference proteome</keyword>
<reference evidence="2 3" key="1">
    <citation type="submission" date="2018-07" db="EMBL/GenBank/DDBJ databases">
        <title>Oceanihabitans testaceum sp. nov., isolated from marine sediment.</title>
        <authorList>
            <person name="Li C.-M."/>
        </authorList>
    </citation>
    <scope>NUCLEOTIDE SEQUENCE [LARGE SCALE GENOMIC DNA]</scope>
    <source>
        <strain evidence="2 3">S9-10</strain>
    </source>
</reference>
<evidence type="ECO:0000313" key="3">
    <source>
        <dbReference type="Proteomes" id="UP000252249"/>
    </source>
</evidence>
<name>A0A368P8C5_9FLAO</name>
<organism evidence="2 3">
    <name type="scientific">Oceanihabitans sediminis</name>
    <dbReference type="NCBI Taxonomy" id="1812012"/>
    <lineage>
        <taxon>Bacteria</taxon>
        <taxon>Pseudomonadati</taxon>
        <taxon>Bacteroidota</taxon>
        <taxon>Flavobacteriia</taxon>
        <taxon>Flavobacteriales</taxon>
        <taxon>Flavobacteriaceae</taxon>
        <taxon>Oceanihabitans</taxon>
    </lineage>
</organism>
<proteinExistence type="predicted"/>
<keyword evidence="1" id="KW-0732">Signal</keyword>
<accession>A0A368P8C5</accession>
<evidence type="ECO:0000256" key="1">
    <source>
        <dbReference type="SAM" id="SignalP"/>
    </source>
</evidence>
<dbReference type="RefSeq" id="WP_072349990.1">
    <property type="nucleotide sequence ID" value="NZ_JAWVXR010000003.1"/>
</dbReference>
<feature type="signal peptide" evidence="1">
    <location>
        <begin position="1"/>
        <end position="25"/>
    </location>
</feature>
<sequence length="274" mass="32561">MKTRRTNFWLVTLVLMLLIPSSALYSQDKPERPKYVVVTTMHWNMDMEDFDMDTWKSMEKEVMDKVTRKNEHIISAGYYLHSFTADNTELLYVHTYPSWDAIDKAVLRNEELRKLAWPDDAKRKDFFKKLGSHYANMHSDEIYAPMDGAKILTEKPTKDLVLYVRKSHFAFPEDGSKKEFDAFYKEYIENVFHKNQYIKGYYPNVHAWGADKTEFVEAFYLDSLDDLDDMLKNNGELFKKHWADEGKRKAFEEKAKRYFTAYHGDYIYTYVSGI</sequence>
<evidence type="ECO:0000313" key="2">
    <source>
        <dbReference type="EMBL" id="RCU58653.1"/>
    </source>
</evidence>
<protein>
    <submittedName>
        <fullName evidence="2">Uncharacterized protein</fullName>
    </submittedName>
</protein>
<feature type="chain" id="PRO_5016876231" evidence="1">
    <location>
        <begin position="26"/>
        <end position="274"/>
    </location>
</feature>
<dbReference type="Proteomes" id="UP000252249">
    <property type="component" value="Unassembled WGS sequence"/>
</dbReference>